<sequence>MDEFTSWTWLGGETRWLANIPLMYQALSAPTAGREFVRAPQSGEDFLDSNRFAYWGSLLHLLTMHFGWQYPALGMRWWIDQGQPTDDDRFALIKQTWCADGQFDAFLAYLWAMPSRAWPDSQLGPGVPSPYAVSTRVPSDEPLAAREWIAQMDAKFFEEFRVGGLHLEGHIPFLMFPADSGSQDNSCELILDSLGGPRGTLIAENLREWYSYLHQSEVLQAPHSSGRSWRIDVVVKPVGYLGTYRRSRDTGRWFAGPHHHHIVGNYI</sequence>
<gene>
    <name evidence="1" type="ORF">UFOPK3733_01056</name>
</gene>
<reference evidence="1" key="1">
    <citation type="submission" date="2020-05" db="EMBL/GenBank/DDBJ databases">
        <authorList>
            <person name="Chiriac C."/>
            <person name="Salcher M."/>
            <person name="Ghai R."/>
            <person name="Kavagutti S V."/>
        </authorList>
    </citation>
    <scope>NUCLEOTIDE SEQUENCE</scope>
</reference>
<evidence type="ECO:0000313" key="1">
    <source>
        <dbReference type="EMBL" id="CAB4937330.1"/>
    </source>
</evidence>
<dbReference type="EMBL" id="CAFBNC010000045">
    <property type="protein sequence ID" value="CAB4937330.1"/>
    <property type="molecule type" value="Genomic_DNA"/>
</dbReference>
<name>A0A6J7J2Y4_9ZZZZ</name>
<accession>A0A6J7J2Y4</accession>
<organism evidence="1">
    <name type="scientific">freshwater metagenome</name>
    <dbReference type="NCBI Taxonomy" id="449393"/>
    <lineage>
        <taxon>unclassified sequences</taxon>
        <taxon>metagenomes</taxon>
        <taxon>ecological metagenomes</taxon>
    </lineage>
</organism>
<dbReference type="AlphaFoldDB" id="A0A6J7J2Y4"/>
<protein>
    <submittedName>
        <fullName evidence="1">Unannotated protein</fullName>
    </submittedName>
</protein>
<proteinExistence type="predicted"/>